<accession>A0A0C1YGI5</accession>
<name>A0A0C1YGI5_9CYAN</name>
<reference evidence="1" key="3">
    <citation type="submission" date="2020-02" db="EMBL/GenBank/DDBJ databases">
        <authorList>
            <person name="Sarangi A.N."/>
            <person name="Ghosh S."/>
            <person name="Mukherjee M."/>
            <person name="Tripathy S."/>
        </authorList>
    </citation>
    <scope>NUCLEOTIDE SEQUENCE</scope>
    <source>
        <strain evidence="1">BDU141951</strain>
    </source>
</reference>
<dbReference type="EMBL" id="JTHE02000003">
    <property type="protein sequence ID" value="NEV67893.1"/>
    <property type="molecule type" value="Genomic_DNA"/>
</dbReference>
<protein>
    <submittedName>
        <fullName evidence="1">Uncharacterized protein</fullName>
    </submittedName>
</protein>
<gene>
    <name evidence="1" type="ORF">QQ91_012290</name>
</gene>
<dbReference type="AlphaFoldDB" id="A0A0C1YGI5"/>
<evidence type="ECO:0000313" key="1">
    <source>
        <dbReference type="EMBL" id="NEV67893.1"/>
    </source>
</evidence>
<proteinExistence type="predicted"/>
<sequence>MDYIYHLANASLTLRVVEHLLQKTELPLSWITVIHQIDGWVIKVRMHDVIEEATAEDFRAYLNELGIPHEPNIRLRMALWALETGQSPVDVMRRYQVAVVSHGKPEREEIEAFRNQFVMGLGYCPETLA</sequence>
<comment type="caution">
    <text evidence="1">The sequence shown here is derived from an EMBL/GenBank/DDBJ whole genome shotgun (WGS) entry which is preliminary data.</text>
</comment>
<reference evidence="1" key="2">
    <citation type="journal article" date="2015" name="Genome Announc.">
        <title>Draft Genome Sequence of Filamentous Marine Cyanobacterium Lyngbya confervoides Strain BDU141951.</title>
        <authorList>
            <person name="Chandrababunaidu M.M."/>
            <person name="Sen D."/>
            <person name="Tripathy S."/>
        </authorList>
    </citation>
    <scope>NUCLEOTIDE SEQUENCE</scope>
    <source>
        <strain evidence="1">BDU141951</strain>
    </source>
</reference>
<reference evidence="1" key="1">
    <citation type="submission" date="2014-11" db="EMBL/GenBank/DDBJ databases">
        <authorList>
            <person name="Malar M.C."/>
            <person name="Sen D."/>
            <person name="Tripathy S."/>
        </authorList>
    </citation>
    <scope>NUCLEOTIDE SEQUENCE</scope>
    <source>
        <strain evidence="1">BDU141951</strain>
    </source>
</reference>
<organism evidence="1">
    <name type="scientific">Lyngbya confervoides BDU141951</name>
    <dbReference type="NCBI Taxonomy" id="1574623"/>
    <lineage>
        <taxon>Bacteria</taxon>
        <taxon>Bacillati</taxon>
        <taxon>Cyanobacteriota</taxon>
        <taxon>Cyanophyceae</taxon>
        <taxon>Oscillatoriophycideae</taxon>
        <taxon>Oscillatoriales</taxon>
        <taxon>Microcoleaceae</taxon>
        <taxon>Lyngbya</taxon>
    </lineage>
</organism>